<gene>
    <name evidence="8" type="ORF">THASP1DRAFT_10628</name>
</gene>
<organism evidence="8 9">
    <name type="scientific">Thamnocephalis sphaerospora</name>
    <dbReference type="NCBI Taxonomy" id="78915"/>
    <lineage>
        <taxon>Eukaryota</taxon>
        <taxon>Fungi</taxon>
        <taxon>Fungi incertae sedis</taxon>
        <taxon>Zoopagomycota</taxon>
        <taxon>Zoopagomycotina</taxon>
        <taxon>Zoopagomycetes</taxon>
        <taxon>Zoopagales</taxon>
        <taxon>Sigmoideomycetaceae</taxon>
        <taxon>Thamnocephalis</taxon>
    </lineage>
</organism>
<dbReference type="InterPro" id="IPR036388">
    <property type="entry name" value="WH-like_DNA-bd_sf"/>
</dbReference>
<keyword evidence="5" id="KW-0238">DNA-binding</keyword>
<dbReference type="GO" id="GO:0031492">
    <property type="term" value="F:nucleosomal DNA binding"/>
    <property type="evidence" value="ECO:0007669"/>
    <property type="project" value="TreeGrafter"/>
</dbReference>
<evidence type="ECO:0000256" key="1">
    <source>
        <dbReference type="ARBA" id="ARBA00004123"/>
    </source>
</evidence>
<dbReference type="Pfam" id="PF00538">
    <property type="entry name" value="Linker_histone"/>
    <property type="match status" value="1"/>
</dbReference>
<protein>
    <recommendedName>
        <fullName evidence="3">Histone H1</fullName>
    </recommendedName>
</protein>
<feature type="domain" description="H15" evidence="7">
    <location>
        <begin position="2"/>
        <end position="74"/>
    </location>
</feature>
<dbReference type="EMBL" id="KZ992665">
    <property type="protein sequence ID" value="RKP07853.1"/>
    <property type="molecule type" value="Genomic_DNA"/>
</dbReference>
<dbReference type="GO" id="GO:0000786">
    <property type="term" value="C:nucleosome"/>
    <property type="evidence" value="ECO:0007669"/>
    <property type="project" value="InterPro"/>
</dbReference>
<evidence type="ECO:0000256" key="2">
    <source>
        <dbReference type="ARBA" id="ARBA00004286"/>
    </source>
</evidence>
<proteinExistence type="predicted"/>
<dbReference type="GO" id="GO:0003690">
    <property type="term" value="F:double-stranded DNA binding"/>
    <property type="evidence" value="ECO:0007669"/>
    <property type="project" value="TreeGrafter"/>
</dbReference>
<evidence type="ECO:0000313" key="9">
    <source>
        <dbReference type="Proteomes" id="UP000271241"/>
    </source>
</evidence>
<keyword evidence="4" id="KW-0158">Chromosome</keyword>
<dbReference type="GO" id="GO:0030261">
    <property type="term" value="P:chromosome condensation"/>
    <property type="evidence" value="ECO:0007669"/>
    <property type="project" value="TreeGrafter"/>
</dbReference>
<dbReference type="AlphaFoldDB" id="A0A4P9XPC6"/>
<dbReference type="InterPro" id="IPR005818">
    <property type="entry name" value="Histone_H1/H5_H15"/>
</dbReference>
<evidence type="ECO:0000256" key="4">
    <source>
        <dbReference type="ARBA" id="ARBA00022454"/>
    </source>
</evidence>
<dbReference type="PANTHER" id="PTHR11467:SF36">
    <property type="entry name" value="HISTONE 24-RELATED"/>
    <property type="match status" value="1"/>
</dbReference>
<dbReference type="Proteomes" id="UP000271241">
    <property type="component" value="Unassembled WGS sequence"/>
</dbReference>
<dbReference type="PROSITE" id="PS51504">
    <property type="entry name" value="H15"/>
    <property type="match status" value="1"/>
</dbReference>
<evidence type="ECO:0000256" key="5">
    <source>
        <dbReference type="ARBA" id="ARBA00023125"/>
    </source>
</evidence>
<evidence type="ECO:0000313" key="8">
    <source>
        <dbReference type="EMBL" id="RKP07853.1"/>
    </source>
</evidence>
<accession>A0A4P9XPC6</accession>
<comment type="subcellular location">
    <subcellularLocation>
        <location evidence="2">Chromosome</location>
    </subcellularLocation>
    <subcellularLocation>
        <location evidence="1">Nucleus</location>
    </subcellularLocation>
</comment>
<dbReference type="Gene3D" id="1.10.10.10">
    <property type="entry name" value="Winged helix-like DNA-binding domain superfamily/Winged helix DNA-binding domain"/>
    <property type="match status" value="1"/>
</dbReference>
<sequence length="75" mass="8253">AEHPSYKAMIAEAITNLKERMGSSRYAIKKYIHANYPKLNGNVDSLINVAIKRGVEKGDFAQPKGPSGPLKLVKK</sequence>
<dbReference type="STRING" id="78915.A0A4P9XPC6"/>
<dbReference type="GO" id="GO:0045910">
    <property type="term" value="P:negative regulation of DNA recombination"/>
    <property type="evidence" value="ECO:0007669"/>
    <property type="project" value="TreeGrafter"/>
</dbReference>
<dbReference type="PANTHER" id="PTHR11467">
    <property type="entry name" value="HISTONE H1"/>
    <property type="match status" value="1"/>
</dbReference>
<dbReference type="SUPFAM" id="SSF46785">
    <property type="entry name" value="Winged helix' DNA-binding domain"/>
    <property type="match status" value="1"/>
</dbReference>
<reference evidence="9" key="1">
    <citation type="journal article" date="2018" name="Nat. Microbiol.">
        <title>Leveraging single-cell genomics to expand the fungal tree of life.</title>
        <authorList>
            <person name="Ahrendt S.R."/>
            <person name="Quandt C.A."/>
            <person name="Ciobanu D."/>
            <person name="Clum A."/>
            <person name="Salamov A."/>
            <person name="Andreopoulos B."/>
            <person name="Cheng J.F."/>
            <person name="Woyke T."/>
            <person name="Pelin A."/>
            <person name="Henrissat B."/>
            <person name="Reynolds N.K."/>
            <person name="Benny G.L."/>
            <person name="Smith M.E."/>
            <person name="James T.Y."/>
            <person name="Grigoriev I.V."/>
        </authorList>
    </citation>
    <scope>NUCLEOTIDE SEQUENCE [LARGE SCALE GENOMIC DNA]</scope>
    <source>
        <strain evidence="9">RSA 1356</strain>
    </source>
</reference>
<dbReference type="GO" id="GO:0006334">
    <property type="term" value="P:nucleosome assembly"/>
    <property type="evidence" value="ECO:0007669"/>
    <property type="project" value="InterPro"/>
</dbReference>
<keyword evidence="9" id="KW-1185">Reference proteome</keyword>
<evidence type="ECO:0000259" key="7">
    <source>
        <dbReference type="PROSITE" id="PS51504"/>
    </source>
</evidence>
<evidence type="ECO:0000256" key="6">
    <source>
        <dbReference type="ARBA" id="ARBA00023242"/>
    </source>
</evidence>
<dbReference type="SMART" id="SM00526">
    <property type="entry name" value="H15"/>
    <property type="match status" value="1"/>
</dbReference>
<dbReference type="InterPro" id="IPR036390">
    <property type="entry name" value="WH_DNA-bd_sf"/>
</dbReference>
<dbReference type="GO" id="GO:0005634">
    <property type="term" value="C:nucleus"/>
    <property type="evidence" value="ECO:0007669"/>
    <property type="project" value="UniProtKB-SubCell"/>
</dbReference>
<feature type="non-terminal residue" evidence="8">
    <location>
        <position position="75"/>
    </location>
</feature>
<feature type="non-terminal residue" evidence="8">
    <location>
        <position position="1"/>
    </location>
</feature>
<dbReference type="OrthoDB" id="1110759at2759"/>
<evidence type="ECO:0000256" key="3">
    <source>
        <dbReference type="ARBA" id="ARBA00020833"/>
    </source>
</evidence>
<keyword evidence="6" id="KW-0539">Nucleus</keyword>
<dbReference type="CDD" id="cd00073">
    <property type="entry name" value="H15"/>
    <property type="match status" value="1"/>
</dbReference>
<name>A0A4P9XPC6_9FUNG</name>